<organism evidence="1 2">
    <name type="scientific">Neolentinus lepideus HHB14362 ss-1</name>
    <dbReference type="NCBI Taxonomy" id="1314782"/>
    <lineage>
        <taxon>Eukaryota</taxon>
        <taxon>Fungi</taxon>
        <taxon>Dikarya</taxon>
        <taxon>Basidiomycota</taxon>
        <taxon>Agaricomycotina</taxon>
        <taxon>Agaricomycetes</taxon>
        <taxon>Gloeophyllales</taxon>
        <taxon>Gloeophyllaceae</taxon>
        <taxon>Neolentinus</taxon>
    </lineage>
</organism>
<reference evidence="1 2" key="1">
    <citation type="journal article" date="2016" name="Mol. Biol. Evol.">
        <title>Comparative Genomics of Early-Diverging Mushroom-Forming Fungi Provides Insights into the Origins of Lignocellulose Decay Capabilities.</title>
        <authorList>
            <person name="Nagy L.G."/>
            <person name="Riley R."/>
            <person name="Tritt A."/>
            <person name="Adam C."/>
            <person name="Daum C."/>
            <person name="Floudas D."/>
            <person name="Sun H."/>
            <person name="Yadav J.S."/>
            <person name="Pangilinan J."/>
            <person name="Larsson K.H."/>
            <person name="Matsuura K."/>
            <person name="Barry K."/>
            <person name="Labutti K."/>
            <person name="Kuo R."/>
            <person name="Ohm R.A."/>
            <person name="Bhattacharya S.S."/>
            <person name="Shirouzu T."/>
            <person name="Yoshinaga Y."/>
            <person name="Martin F.M."/>
            <person name="Grigoriev I.V."/>
            <person name="Hibbett D.S."/>
        </authorList>
    </citation>
    <scope>NUCLEOTIDE SEQUENCE [LARGE SCALE GENOMIC DNA]</scope>
    <source>
        <strain evidence="1 2">HHB14362 ss-1</strain>
    </source>
</reference>
<evidence type="ECO:0000313" key="1">
    <source>
        <dbReference type="EMBL" id="KZT21494.1"/>
    </source>
</evidence>
<gene>
    <name evidence="1" type="ORF">NEOLEDRAFT_749533</name>
</gene>
<dbReference type="EMBL" id="KV425606">
    <property type="protein sequence ID" value="KZT21494.1"/>
    <property type="molecule type" value="Genomic_DNA"/>
</dbReference>
<dbReference type="Proteomes" id="UP000076761">
    <property type="component" value="Unassembled WGS sequence"/>
</dbReference>
<sequence length="163" mass="18658">MNGSLLGGMLFAATGGRDDFFKTRLERLEVLQGRPGLFDVRISTLSRRRSCHRLKLRCDGCGKKDWPILLFYHIKIAGRCRSSGWSLIRIYHQDASQETVSPNESDFHRNSLYRNHPYTFQLNMSSLLKPHISHNKCASEEESSPVISFSFIPPTRPVVHAVR</sequence>
<evidence type="ECO:0000313" key="2">
    <source>
        <dbReference type="Proteomes" id="UP000076761"/>
    </source>
</evidence>
<dbReference type="InParanoid" id="A0A165PTX4"/>
<protein>
    <submittedName>
        <fullName evidence="1">Uncharacterized protein</fullName>
    </submittedName>
</protein>
<name>A0A165PTX4_9AGAM</name>
<keyword evidence="2" id="KW-1185">Reference proteome</keyword>
<dbReference type="AlphaFoldDB" id="A0A165PTX4"/>
<accession>A0A165PTX4</accession>
<proteinExistence type="predicted"/>